<gene>
    <name evidence="7" type="ORF">B0H16DRAFT_1498223</name>
</gene>
<feature type="compositionally biased region" description="Low complexity" evidence="5">
    <location>
        <begin position="217"/>
        <end position="231"/>
    </location>
</feature>
<keyword evidence="4 6" id="KW-0472">Membrane</keyword>
<accession>A0AAD7KBW7</accession>
<dbReference type="PANTHER" id="PTHR15549:SF26">
    <property type="entry name" value="AXIAL BUDDING PATTERN PROTEIN 2-RELATED"/>
    <property type="match status" value="1"/>
</dbReference>
<evidence type="ECO:0000256" key="2">
    <source>
        <dbReference type="ARBA" id="ARBA00022692"/>
    </source>
</evidence>
<name>A0AAD7KBW7_9AGAR</name>
<evidence type="ECO:0008006" key="9">
    <source>
        <dbReference type="Google" id="ProtNLM"/>
    </source>
</evidence>
<comment type="subcellular location">
    <subcellularLocation>
        <location evidence="1">Membrane</location>
        <topology evidence="1">Single-pass membrane protein</topology>
    </subcellularLocation>
</comment>
<protein>
    <recommendedName>
        <fullName evidence="9">Transmembrane protein</fullName>
    </recommendedName>
</protein>
<keyword evidence="8" id="KW-1185">Reference proteome</keyword>
<feature type="transmembrane region" description="Helical" evidence="6">
    <location>
        <begin position="110"/>
        <end position="130"/>
    </location>
</feature>
<evidence type="ECO:0000256" key="5">
    <source>
        <dbReference type="SAM" id="MobiDB-lite"/>
    </source>
</evidence>
<dbReference type="PANTHER" id="PTHR15549">
    <property type="entry name" value="PAIRED IMMUNOGLOBULIN-LIKE TYPE 2 RECEPTOR"/>
    <property type="match status" value="1"/>
</dbReference>
<dbReference type="AlphaFoldDB" id="A0AAD7KBW7"/>
<reference evidence="7" key="1">
    <citation type="submission" date="2023-03" db="EMBL/GenBank/DDBJ databases">
        <title>Massive genome expansion in bonnet fungi (Mycena s.s.) driven by repeated elements and novel gene families across ecological guilds.</title>
        <authorList>
            <consortium name="Lawrence Berkeley National Laboratory"/>
            <person name="Harder C.B."/>
            <person name="Miyauchi S."/>
            <person name="Viragh M."/>
            <person name="Kuo A."/>
            <person name="Thoen E."/>
            <person name="Andreopoulos B."/>
            <person name="Lu D."/>
            <person name="Skrede I."/>
            <person name="Drula E."/>
            <person name="Henrissat B."/>
            <person name="Morin E."/>
            <person name="Kohler A."/>
            <person name="Barry K."/>
            <person name="LaButti K."/>
            <person name="Morin E."/>
            <person name="Salamov A."/>
            <person name="Lipzen A."/>
            <person name="Mereny Z."/>
            <person name="Hegedus B."/>
            <person name="Baldrian P."/>
            <person name="Stursova M."/>
            <person name="Weitz H."/>
            <person name="Taylor A."/>
            <person name="Grigoriev I.V."/>
            <person name="Nagy L.G."/>
            <person name="Martin F."/>
            <person name="Kauserud H."/>
        </authorList>
    </citation>
    <scope>NUCLEOTIDE SEQUENCE</scope>
    <source>
        <strain evidence="7">CBHHK182m</strain>
    </source>
</reference>
<keyword evidence="3 6" id="KW-1133">Transmembrane helix</keyword>
<evidence type="ECO:0000313" key="8">
    <source>
        <dbReference type="Proteomes" id="UP001215598"/>
    </source>
</evidence>
<evidence type="ECO:0000256" key="1">
    <source>
        <dbReference type="ARBA" id="ARBA00004167"/>
    </source>
</evidence>
<keyword evidence="2 6" id="KW-0812">Transmembrane</keyword>
<proteinExistence type="predicted"/>
<dbReference type="GO" id="GO:0016020">
    <property type="term" value="C:membrane"/>
    <property type="evidence" value="ECO:0007669"/>
    <property type="project" value="UniProtKB-SubCell"/>
</dbReference>
<feature type="compositionally biased region" description="Polar residues" evidence="5">
    <location>
        <begin position="291"/>
        <end position="307"/>
    </location>
</feature>
<feature type="compositionally biased region" description="Low complexity" evidence="5">
    <location>
        <begin position="33"/>
        <end position="45"/>
    </location>
</feature>
<evidence type="ECO:0000256" key="3">
    <source>
        <dbReference type="ARBA" id="ARBA00022989"/>
    </source>
</evidence>
<feature type="region of interest" description="Disordered" evidence="5">
    <location>
        <begin position="33"/>
        <end position="71"/>
    </location>
</feature>
<evidence type="ECO:0000313" key="7">
    <source>
        <dbReference type="EMBL" id="KAJ7781385.1"/>
    </source>
</evidence>
<dbReference type="EMBL" id="JARKIB010000004">
    <property type="protein sequence ID" value="KAJ7781385.1"/>
    <property type="molecule type" value="Genomic_DNA"/>
</dbReference>
<feature type="region of interest" description="Disordered" evidence="5">
    <location>
        <begin position="157"/>
        <end position="307"/>
    </location>
</feature>
<evidence type="ECO:0000256" key="6">
    <source>
        <dbReference type="SAM" id="Phobius"/>
    </source>
</evidence>
<sequence>MGLLGGGQSSYFGGAGTNPATAGGGLLGGSGIGLPSLASTPSTPLTSPPATPSAPATSPSAPPDLSTGNNGQVYTVSRIVTETASSSSTPTSAPAHTKSFLENKPLSGTIFGLLGLVVLVLIIVLATCIFRRRRRNRLLDDAVSFDPRLLAAATDHYDGSEKGQSSHGHSSNPSLGTLGSGRAQGYGTTYNAEPFQYPAYYSGAPQPPQQHPDFYGAPQPSQQQFAAHQQPYYSTYAPPMAAEPPAPAPAGLSPAPVTRHRAQHSIPRVPVPAELPEEFGSSEEDSRSVESPKTLQVRATHSPANSV</sequence>
<dbReference type="GO" id="GO:0071944">
    <property type="term" value="C:cell periphery"/>
    <property type="evidence" value="ECO:0007669"/>
    <property type="project" value="UniProtKB-ARBA"/>
</dbReference>
<dbReference type="InterPro" id="IPR051694">
    <property type="entry name" value="Immunoregulatory_rcpt-like"/>
</dbReference>
<organism evidence="7 8">
    <name type="scientific">Mycena metata</name>
    <dbReference type="NCBI Taxonomy" id="1033252"/>
    <lineage>
        <taxon>Eukaryota</taxon>
        <taxon>Fungi</taxon>
        <taxon>Dikarya</taxon>
        <taxon>Basidiomycota</taxon>
        <taxon>Agaricomycotina</taxon>
        <taxon>Agaricomycetes</taxon>
        <taxon>Agaricomycetidae</taxon>
        <taxon>Agaricales</taxon>
        <taxon>Marasmiineae</taxon>
        <taxon>Mycenaceae</taxon>
        <taxon>Mycena</taxon>
    </lineage>
</organism>
<dbReference type="Proteomes" id="UP001215598">
    <property type="component" value="Unassembled WGS sequence"/>
</dbReference>
<comment type="caution">
    <text evidence="7">The sequence shown here is derived from an EMBL/GenBank/DDBJ whole genome shotgun (WGS) entry which is preliminary data.</text>
</comment>
<evidence type="ECO:0000256" key="4">
    <source>
        <dbReference type="ARBA" id="ARBA00023136"/>
    </source>
</evidence>
<feature type="compositionally biased region" description="Polar residues" evidence="5">
    <location>
        <begin position="162"/>
        <end position="177"/>
    </location>
</feature>